<feature type="compositionally biased region" description="Basic residues" evidence="1">
    <location>
        <begin position="124"/>
        <end position="133"/>
    </location>
</feature>
<protein>
    <submittedName>
        <fullName evidence="4">Uncharacterized protein</fullName>
    </submittedName>
</protein>
<evidence type="ECO:0000313" key="4">
    <source>
        <dbReference type="EMBL" id="CAE0757275.1"/>
    </source>
</evidence>
<feature type="signal peptide" evidence="2">
    <location>
        <begin position="1"/>
        <end position="21"/>
    </location>
</feature>
<reference evidence="4" key="1">
    <citation type="submission" date="2021-01" db="EMBL/GenBank/DDBJ databases">
        <authorList>
            <person name="Corre E."/>
            <person name="Pelletier E."/>
            <person name="Niang G."/>
            <person name="Scheremetjew M."/>
            <person name="Finn R."/>
            <person name="Kale V."/>
            <person name="Holt S."/>
            <person name="Cochrane G."/>
            <person name="Meng A."/>
            <person name="Brown T."/>
            <person name="Cohen L."/>
        </authorList>
    </citation>
    <scope>NUCLEOTIDE SEQUENCE</scope>
    <source>
        <strain evidence="4">CCMP645</strain>
    </source>
</reference>
<evidence type="ECO:0000256" key="1">
    <source>
        <dbReference type="SAM" id="MobiDB-lite"/>
    </source>
</evidence>
<accession>A0A6S9TM95</accession>
<evidence type="ECO:0000313" key="3">
    <source>
        <dbReference type="EMBL" id="CAE0757274.1"/>
    </source>
</evidence>
<dbReference type="EMBL" id="HBIZ01015938">
    <property type="protein sequence ID" value="CAE0757274.1"/>
    <property type="molecule type" value="Transcribed_RNA"/>
</dbReference>
<feature type="region of interest" description="Disordered" evidence="1">
    <location>
        <begin position="108"/>
        <end position="142"/>
    </location>
</feature>
<sequence>MAAGRGAMLFCYWLMISQASALTMLHIQRSPAMSSTGARVNTAAAPKAAARHDAPQLDAALVAEAAALTTQAAGLGEMHYFEGLNTLPNDLWHMTLVSGLGLAGAYVTQGTEVMPPPPPGGRAPRSRRRRRPARRDDDDDFF</sequence>
<feature type="chain" id="PRO_5035584684" evidence="2">
    <location>
        <begin position="22"/>
        <end position="142"/>
    </location>
</feature>
<dbReference type="AlphaFoldDB" id="A0A6S9TM95"/>
<evidence type="ECO:0000256" key="2">
    <source>
        <dbReference type="SAM" id="SignalP"/>
    </source>
</evidence>
<name>A0A6S9TM95_CHRCT</name>
<gene>
    <name evidence="3" type="ORF">PCAR00345_LOCUS9868</name>
    <name evidence="4" type="ORF">PCAR00345_LOCUS9869</name>
</gene>
<proteinExistence type="predicted"/>
<keyword evidence="2" id="KW-0732">Signal</keyword>
<organism evidence="4">
    <name type="scientific">Chrysotila carterae</name>
    <name type="common">Marine alga</name>
    <name type="synonym">Syracosphaera carterae</name>
    <dbReference type="NCBI Taxonomy" id="13221"/>
    <lineage>
        <taxon>Eukaryota</taxon>
        <taxon>Haptista</taxon>
        <taxon>Haptophyta</taxon>
        <taxon>Prymnesiophyceae</taxon>
        <taxon>Isochrysidales</taxon>
        <taxon>Isochrysidaceae</taxon>
        <taxon>Chrysotila</taxon>
    </lineage>
</organism>
<dbReference type="EMBL" id="HBIZ01015939">
    <property type="protein sequence ID" value="CAE0757275.1"/>
    <property type="molecule type" value="Transcribed_RNA"/>
</dbReference>